<evidence type="ECO:0000313" key="7">
    <source>
        <dbReference type="EMBL" id="GAA4248506.1"/>
    </source>
</evidence>
<dbReference type="PROSITE" id="PS51635">
    <property type="entry name" value="PNPLA"/>
    <property type="match status" value="1"/>
</dbReference>
<dbReference type="InterPro" id="IPR050301">
    <property type="entry name" value="NTE"/>
</dbReference>
<dbReference type="InterPro" id="IPR002641">
    <property type="entry name" value="PNPLA_dom"/>
</dbReference>
<evidence type="ECO:0000313" key="8">
    <source>
        <dbReference type="Proteomes" id="UP001500620"/>
    </source>
</evidence>
<feature type="active site" description="Nucleophile" evidence="4">
    <location>
        <position position="43"/>
    </location>
</feature>
<dbReference type="PANTHER" id="PTHR14226:SF57">
    <property type="entry name" value="BLR7027 PROTEIN"/>
    <property type="match status" value="1"/>
</dbReference>
<keyword evidence="3 4" id="KW-0443">Lipid metabolism</keyword>
<gene>
    <name evidence="7" type="ORF">GCM10022255_028800</name>
</gene>
<feature type="short sequence motif" description="GXSXG" evidence="4">
    <location>
        <begin position="41"/>
        <end position="45"/>
    </location>
</feature>
<keyword evidence="2 4" id="KW-0442">Lipid degradation</keyword>
<dbReference type="PANTHER" id="PTHR14226">
    <property type="entry name" value="NEUROPATHY TARGET ESTERASE/SWISS CHEESE D.MELANOGASTER"/>
    <property type="match status" value="1"/>
</dbReference>
<comment type="caution">
    <text evidence="7">The sequence shown here is derived from an EMBL/GenBank/DDBJ whole genome shotgun (WGS) entry which is preliminary data.</text>
</comment>
<evidence type="ECO:0000256" key="2">
    <source>
        <dbReference type="ARBA" id="ARBA00022963"/>
    </source>
</evidence>
<dbReference type="RefSeq" id="WP_345126097.1">
    <property type="nucleotide sequence ID" value="NZ_BAABAT010000006.1"/>
</dbReference>
<evidence type="ECO:0000256" key="4">
    <source>
        <dbReference type="PROSITE-ProRule" id="PRU01161"/>
    </source>
</evidence>
<keyword evidence="1 4" id="KW-0378">Hydrolase</keyword>
<keyword evidence="5" id="KW-1133">Transmembrane helix</keyword>
<name>A0ABP8D6W3_9ACTN</name>
<accession>A0ABP8D6W3</accession>
<feature type="domain" description="PNPLA" evidence="6">
    <location>
        <begin position="7"/>
        <end position="197"/>
    </location>
</feature>
<feature type="transmembrane region" description="Helical" evidence="5">
    <location>
        <begin position="6"/>
        <end position="26"/>
    </location>
</feature>
<sequence>MQRSALVLGAGGITGVAWQLGILVGLHDRGVDLGRADLILGTSAGAMTGALVAAFGDPRAAAAIEAPLGPGDPPINADWDRGMVAFGLLQDESLDPGEMRRRIGEIALVAEVGPPEPWVAAFGRRLPIEGWPARLVVTAVDAASGEPVAWDEHSGVPLVPAVAASCAVPCIFPPVPVNGSRYMDGGVRSRTNADLAAEYDKVYVLAPRMPLLQRDALDQRFALIEPDDAAMEAIGGNVFDAGRWVPVLAAAERQGRELAMAL</sequence>
<dbReference type="EMBL" id="BAABAT010000006">
    <property type="protein sequence ID" value="GAA4248506.1"/>
    <property type="molecule type" value="Genomic_DNA"/>
</dbReference>
<proteinExistence type="predicted"/>
<evidence type="ECO:0000259" key="6">
    <source>
        <dbReference type="PROSITE" id="PS51635"/>
    </source>
</evidence>
<comment type="caution">
    <text evidence="4">Lacks conserved residue(s) required for the propagation of feature annotation.</text>
</comment>
<evidence type="ECO:0000256" key="5">
    <source>
        <dbReference type="SAM" id="Phobius"/>
    </source>
</evidence>
<keyword evidence="5" id="KW-0472">Membrane</keyword>
<dbReference type="Pfam" id="PF01734">
    <property type="entry name" value="Patatin"/>
    <property type="match status" value="1"/>
</dbReference>
<dbReference type="Gene3D" id="3.40.1090.10">
    <property type="entry name" value="Cytosolic phospholipase A2 catalytic domain"/>
    <property type="match status" value="2"/>
</dbReference>
<dbReference type="SUPFAM" id="SSF52151">
    <property type="entry name" value="FabD/lysophospholipase-like"/>
    <property type="match status" value="1"/>
</dbReference>
<evidence type="ECO:0000256" key="1">
    <source>
        <dbReference type="ARBA" id="ARBA00022801"/>
    </source>
</evidence>
<dbReference type="InterPro" id="IPR016035">
    <property type="entry name" value="Acyl_Trfase/lysoPLipase"/>
</dbReference>
<feature type="short sequence motif" description="DGA/G" evidence="4">
    <location>
        <begin position="184"/>
        <end position="186"/>
    </location>
</feature>
<keyword evidence="8" id="KW-1185">Reference proteome</keyword>
<dbReference type="Proteomes" id="UP001500620">
    <property type="component" value="Unassembled WGS sequence"/>
</dbReference>
<keyword evidence="5" id="KW-0812">Transmembrane</keyword>
<feature type="active site" description="Proton acceptor" evidence="4">
    <location>
        <position position="184"/>
    </location>
</feature>
<organism evidence="7 8">
    <name type="scientific">Dactylosporangium darangshiense</name>
    <dbReference type="NCBI Taxonomy" id="579108"/>
    <lineage>
        <taxon>Bacteria</taxon>
        <taxon>Bacillati</taxon>
        <taxon>Actinomycetota</taxon>
        <taxon>Actinomycetes</taxon>
        <taxon>Micromonosporales</taxon>
        <taxon>Micromonosporaceae</taxon>
        <taxon>Dactylosporangium</taxon>
    </lineage>
</organism>
<protein>
    <submittedName>
        <fullName evidence="7">Patatin-like phospholipase family protein</fullName>
    </submittedName>
</protein>
<evidence type="ECO:0000256" key="3">
    <source>
        <dbReference type="ARBA" id="ARBA00023098"/>
    </source>
</evidence>
<reference evidence="8" key="1">
    <citation type="journal article" date="2019" name="Int. J. Syst. Evol. Microbiol.">
        <title>The Global Catalogue of Microorganisms (GCM) 10K type strain sequencing project: providing services to taxonomists for standard genome sequencing and annotation.</title>
        <authorList>
            <consortium name="The Broad Institute Genomics Platform"/>
            <consortium name="The Broad Institute Genome Sequencing Center for Infectious Disease"/>
            <person name="Wu L."/>
            <person name="Ma J."/>
        </authorList>
    </citation>
    <scope>NUCLEOTIDE SEQUENCE [LARGE SCALE GENOMIC DNA]</scope>
    <source>
        <strain evidence="8">JCM 17441</strain>
    </source>
</reference>